<proteinExistence type="predicted"/>
<sequence length="161" mass="17870">MRCSMQLLFEDVSKRSRFNQGRAGETQKQFTGCSHAFSRKFPRPGLTFAQTPGALQGTTCSSRHRRPTSPRRMGGWALRRGAYLGFVRDEAVGSYDAEDLMRSSLVPGARLCAEVVSTWCQCEAVVFVKLRRLPRLKQRTGVSAAVRLTAAQSRSQAQGEV</sequence>
<gene>
    <name evidence="1" type="ORF">BDV95DRAFT_306389</name>
</gene>
<reference evidence="1 2" key="1">
    <citation type="submission" date="2020-01" db="EMBL/GenBank/DDBJ databases">
        <authorList>
            <consortium name="DOE Joint Genome Institute"/>
            <person name="Haridas S."/>
            <person name="Albert R."/>
            <person name="Binder M."/>
            <person name="Bloem J."/>
            <person name="Labutti K."/>
            <person name="Salamov A."/>
            <person name="Andreopoulos B."/>
            <person name="Baker S.E."/>
            <person name="Barry K."/>
            <person name="Bills G."/>
            <person name="Bluhm B.H."/>
            <person name="Cannon C."/>
            <person name="Castanera R."/>
            <person name="Culley D.E."/>
            <person name="Daum C."/>
            <person name="Ezra D."/>
            <person name="Gonzalez J.B."/>
            <person name="Henrissat B."/>
            <person name="Kuo A."/>
            <person name="Liang C."/>
            <person name="Lipzen A."/>
            <person name="Lutzoni F."/>
            <person name="Magnuson J."/>
            <person name="Mondo S."/>
            <person name="Nolan M."/>
            <person name="Ohm R."/>
            <person name="Pangilinan J."/>
            <person name="Park H.-J.H."/>
            <person name="Ramirez L."/>
            <person name="Alfaro M."/>
            <person name="Sun H."/>
            <person name="Tritt A."/>
            <person name="Yoshinaga Y."/>
            <person name="Zwiers L.-H.L."/>
            <person name="Turgeon B.G."/>
            <person name="Goodwin S.B."/>
            <person name="Spatafora J.W."/>
            <person name="Crous P.W."/>
            <person name="Grigoriev I.V."/>
        </authorList>
    </citation>
    <scope>NUCLEOTIDE SEQUENCE [LARGE SCALE GENOMIC DNA]</scope>
    <source>
        <strain evidence="1 2">CBS 611.86</strain>
    </source>
</reference>
<comment type="caution">
    <text evidence="1">The sequence shown here is derived from an EMBL/GenBank/DDBJ whole genome shotgun (WGS) entry which is preliminary data.</text>
</comment>
<keyword evidence="2" id="KW-1185">Reference proteome</keyword>
<name>A0A7C8MDJ0_9PLEO</name>
<dbReference type="EMBL" id="JAADJZ010000005">
    <property type="protein sequence ID" value="KAF2875019.1"/>
    <property type="molecule type" value="Genomic_DNA"/>
</dbReference>
<dbReference type="AlphaFoldDB" id="A0A7C8MDJ0"/>
<organism evidence="1 2">
    <name type="scientific">Massariosphaeria phaeospora</name>
    <dbReference type="NCBI Taxonomy" id="100035"/>
    <lineage>
        <taxon>Eukaryota</taxon>
        <taxon>Fungi</taxon>
        <taxon>Dikarya</taxon>
        <taxon>Ascomycota</taxon>
        <taxon>Pezizomycotina</taxon>
        <taxon>Dothideomycetes</taxon>
        <taxon>Pleosporomycetidae</taxon>
        <taxon>Pleosporales</taxon>
        <taxon>Pleosporales incertae sedis</taxon>
        <taxon>Massariosphaeria</taxon>
    </lineage>
</organism>
<evidence type="ECO:0000313" key="2">
    <source>
        <dbReference type="Proteomes" id="UP000481861"/>
    </source>
</evidence>
<accession>A0A7C8MDJ0</accession>
<evidence type="ECO:0000313" key="1">
    <source>
        <dbReference type="EMBL" id="KAF2875019.1"/>
    </source>
</evidence>
<protein>
    <submittedName>
        <fullName evidence="1">Uncharacterized protein</fullName>
    </submittedName>
</protein>
<dbReference type="Proteomes" id="UP000481861">
    <property type="component" value="Unassembled WGS sequence"/>
</dbReference>